<evidence type="ECO:0000313" key="15">
    <source>
        <dbReference type="EMBL" id="KNG82893.1"/>
    </source>
</evidence>
<dbReference type="SUPFAM" id="SSF52518">
    <property type="entry name" value="Thiamin diphosphate-binding fold (THDP-binding)"/>
    <property type="match status" value="2"/>
</dbReference>
<dbReference type="SUPFAM" id="SSF52467">
    <property type="entry name" value="DHS-like NAD/FAD-binding domain"/>
    <property type="match status" value="1"/>
</dbReference>
<dbReference type="GO" id="GO:0000287">
    <property type="term" value="F:magnesium ion binding"/>
    <property type="evidence" value="ECO:0007669"/>
    <property type="project" value="UniProtKB-UniRule"/>
</dbReference>
<accession>A0A0L1IUP8</accession>
<comment type="caution">
    <text evidence="15">The sequence shown here is derived from an EMBL/GenBank/DDBJ whole genome shotgun (WGS) entry which is preliminary data.</text>
</comment>
<dbReference type="CDD" id="cd07035">
    <property type="entry name" value="TPP_PYR_POX_like"/>
    <property type="match status" value="1"/>
</dbReference>
<name>A0A0L1IUP8_ASPN3</name>
<dbReference type="PANTHER" id="PTHR18968:SF13">
    <property type="entry name" value="ACETOLACTATE SYNTHASE CATALYTIC SUBUNIT, MITOCHONDRIAL"/>
    <property type="match status" value="1"/>
</dbReference>
<dbReference type="GO" id="GO:0050660">
    <property type="term" value="F:flavin adenine dinucleotide binding"/>
    <property type="evidence" value="ECO:0007669"/>
    <property type="project" value="InterPro"/>
</dbReference>
<dbReference type="Gene3D" id="3.40.50.1220">
    <property type="entry name" value="TPP-binding domain"/>
    <property type="match status" value="1"/>
</dbReference>
<dbReference type="InterPro" id="IPR029061">
    <property type="entry name" value="THDP-binding"/>
</dbReference>
<evidence type="ECO:0000259" key="12">
    <source>
        <dbReference type="Pfam" id="PF00205"/>
    </source>
</evidence>
<comment type="pathway">
    <text evidence="2 11">Amino-acid biosynthesis; L-valine biosynthesis; L-valine from pyruvate: step 1/4.</text>
</comment>
<dbReference type="InterPro" id="IPR012001">
    <property type="entry name" value="Thiamin_PyroP_enz_TPP-bd_dom"/>
</dbReference>
<evidence type="ECO:0000256" key="1">
    <source>
        <dbReference type="ARBA" id="ARBA00004974"/>
    </source>
</evidence>
<dbReference type="Pfam" id="PF00205">
    <property type="entry name" value="TPP_enzyme_M"/>
    <property type="match status" value="1"/>
</dbReference>
<dbReference type="PROSITE" id="PS00187">
    <property type="entry name" value="TPP_ENZYMES"/>
    <property type="match status" value="1"/>
</dbReference>
<keyword evidence="7 11" id="KW-0479">Metal-binding</keyword>
<comment type="cofactor">
    <cofactor evidence="11">
        <name>thiamine diphosphate</name>
        <dbReference type="ChEBI" id="CHEBI:58937"/>
    </cofactor>
    <text evidence="11">Binds 1 thiamine pyrophosphate per subunit.</text>
</comment>
<keyword evidence="6 11" id="KW-0808">Transferase</keyword>
<dbReference type="Proteomes" id="UP000037505">
    <property type="component" value="Unassembled WGS sequence"/>
</dbReference>
<dbReference type="GO" id="GO:0005948">
    <property type="term" value="C:acetolactate synthase complex"/>
    <property type="evidence" value="ECO:0007669"/>
    <property type="project" value="TreeGrafter"/>
</dbReference>
<reference evidence="15 16" key="1">
    <citation type="submission" date="2014-06" db="EMBL/GenBank/DDBJ databases">
        <title>The Genome of the Aflatoxigenic Filamentous Fungus Aspergillus nomius.</title>
        <authorList>
            <person name="Moore M.G."/>
            <person name="Shannon B.M."/>
            <person name="Brian M.M."/>
        </authorList>
    </citation>
    <scope>NUCLEOTIDE SEQUENCE [LARGE SCALE GENOMIC DNA]</scope>
    <source>
        <strain evidence="15 16">NRRL 13137</strain>
    </source>
</reference>
<dbReference type="UniPathway" id="UPA00049">
    <property type="reaction ID" value="UER00059"/>
</dbReference>
<evidence type="ECO:0000256" key="6">
    <source>
        <dbReference type="ARBA" id="ARBA00022679"/>
    </source>
</evidence>
<evidence type="ECO:0000256" key="2">
    <source>
        <dbReference type="ARBA" id="ARBA00005025"/>
    </source>
</evidence>
<feature type="domain" description="Thiamine pyrophosphate enzyme TPP-binding" evidence="13">
    <location>
        <begin position="418"/>
        <end position="565"/>
    </location>
</feature>
<dbReference type="UniPathway" id="UPA00047">
    <property type="reaction ID" value="UER00055"/>
</dbReference>
<comment type="similarity">
    <text evidence="3 11">Belongs to the TPP enzyme family.</text>
</comment>
<evidence type="ECO:0000259" key="13">
    <source>
        <dbReference type="Pfam" id="PF02775"/>
    </source>
</evidence>
<dbReference type="NCBIfam" id="TIGR00118">
    <property type="entry name" value="acolac_lg"/>
    <property type="match status" value="1"/>
</dbReference>
<dbReference type="InterPro" id="IPR011766">
    <property type="entry name" value="TPP_enzyme_TPP-bd"/>
</dbReference>
<dbReference type="Gene3D" id="3.40.50.970">
    <property type="match status" value="2"/>
</dbReference>
<gene>
    <name evidence="15" type="ORF">ANOM_008188</name>
</gene>
<organism evidence="15 16">
    <name type="scientific">Aspergillus nomiae NRRL (strain ATCC 15546 / NRRL 13137 / CBS 260.88 / M93)</name>
    <dbReference type="NCBI Taxonomy" id="1509407"/>
    <lineage>
        <taxon>Eukaryota</taxon>
        <taxon>Fungi</taxon>
        <taxon>Dikarya</taxon>
        <taxon>Ascomycota</taxon>
        <taxon>Pezizomycotina</taxon>
        <taxon>Eurotiomycetes</taxon>
        <taxon>Eurotiomycetidae</taxon>
        <taxon>Eurotiales</taxon>
        <taxon>Aspergillaceae</taxon>
        <taxon>Aspergillus</taxon>
        <taxon>Aspergillus subgen. Circumdati</taxon>
    </lineage>
</organism>
<dbReference type="CDD" id="cd02015">
    <property type="entry name" value="TPP_AHAS"/>
    <property type="match status" value="1"/>
</dbReference>
<protein>
    <recommendedName>
        <fullName evidence="4 11">Acetolactate synthase</fullName>
        <ecNumber evidence="4 11">2.2.1.6</ecNumber>
    </recommendedName>
</protein>
<dbReference type="FunFam" id="3.40.50.970:FF:000007">
    <property type="entry name" value="Acetolactate synthase"/>
    <property type="match status" value="1"/>
</dbReference>
<keyword evidence="8 11" id="KW-0460">Magnesium</keyword>
<comment type="cofactor">
    <cofactor evidence="11">
        <name>Mg(2+)</name>
        <dbReference type="ChEBI" id="CHEBI:18420"/>
    </cofactor>
    <text evidence="11">Binds 1 Mg(2+) ion per subunit.</text>
</comment>
<dbReference type="Pfam" id="PF02776">
    <property type="entry name" value="TPP_enzyme_N"/>
    <property type="match status" value="1"/>
</dbReference>
<dbReference type="InterPro" id="IPR012846">
    <property type="entry name" value="Acetolactate_synth_lsu"/>
</dbReference>
<dbReference type="FunFam" id="3.40.50.1220:FF:000008">
    <property type="entry name" value="Acetolactate synthase"/>
    <property type="match status" value="1"/>
</dbReference>
<dbReference type="AlphaFoldDB" id="A0A0L1IUP8"/>
<evidence type="ECO:0000256" key="10">
    <source>
        <dbReference type="ARBA" id="ARBA00023304"/>
    </source>
</evidence>
<sequence>MSLKELVGMKGGDFFHHLLIHHNVEHVFGYPGGAVLTLLDGILGSDKVQFILARHEQGAGHMADGYAQATGRPGVVLVTSGPGMSNLVTAMLDALVDGNPMVVICGQVATGVLGTGAFQEIDIPALAKPCTKWFTVVQKIEDLPSSLEMAFQQAMGGRSGPVLVAIPIDVSSTIFDNAAFEKASKDISRIRASANKVAQQPSHSTLLQGTIQRVANLINTAEQPVIISGHGVLNSPRGPSLLSKLSESANIPVATTLLGLGSFDETKPEALHMVGTHGAVYANYAVQKADLIIALGARLDERVVSDPESFAPKAIEAERSSRGGIIQFDIEPDNVNKVVRVTEAVLGDLSDTLPLLISNLQKGNKHRAWIEQIQAWKTQYPFPPRSPDLMTKVLPSHIPIEIDRQAKLSSTRTIVSTGVGQHQMWAARCYRWRSPKTFITSGGLGTMGFGVPAAIGAQLGCPDSQVINIDGDGSFCMTMQELLTASQYNVKIKVIIFNNGEQKMMTQYQQTYFNGRVAFSHLKNPDFVTLAESFGCEARRCHLLEELESSIQWLLEADGPAILDINLESEPSLLPIVRVGASLDTFITEEIC</sequence>
<keyword evidence="5 11" id="KW-0028">Amino-acid biosynthesis</keyword>
<dbReference type="InterPro" id="IPR039368">
    <property type="entry name" value="AHAS_TPP"/>
</dbReference>
<dbReference type="GO" id="GO:0030976">
    <property type="term" value="F:thiamine pyrophosphate binding"/>
    <property type="evidence" value="ECO:0007669"/>
    <property type="project" value="UniProtKB-UniRule"/>
</dbReference>
<feature type="domain" description="Thiamine pyrophosphate enzyme N-terminal TPP-binding" evidence="14">
    <location>
        <begin position="9"/>
        <end position="124"/>
    </location>
</feature>
<evidence type="ECO:0000313" key="16">
    <source>
        <dbReference type="Proteomes" id="UP000037505"/>
    </source>
</evidence>
<dbReference type="InterPro" id="IPR012000">
    <property type="entry name" value="Thiamin_PyroP_enz_cen_dom"/>
</dbReference>
<dbReference type="GO" id="GO:0009097">
    <property type="term" value="P:isoleucine biosynthetic process"/>
    <property type="evidence" value="ECO:0007669"/>
    <property type="project" value="UniProtKB-UniPathway"/>
</dbReference>
<feature type="domain" description="Thiamine pyrophosphate enzyme central" evidence="12">
    <location>
        <begin position="211"/>
        <end position="354"/>
    </location>
</feature>
<dbReference type="GO" id="GO:0005739">
    <property type="term" value="C:mitochondrion"/>
    <property type="evidence" value="ECO:0007669"/>
    <property type="project" value="TreeGrafter"/>
</dbReference>
<keyword evidence="16" id="KW-1185">Reference proteome</keyword>
<evidence type="ECO:0000256" key="3">
    <source>
        <dbReference type="ARBA" id="ARBA00007812"/>
    </source>
</evidence>
<evidence type="ECO:0000256" key="4">
    <source>
        <dbReference type="ARBA" id="ARBA00013145"/>
    </source>
</evidence>
<keyword evidence="9 11" id="KW-0786">Thiamine pyrophosphate</keyword>
<dbReference type="EMBL" id="JNOM01000307">
    <property type="protein sequence ID" value="KNG82893.1"/>
    <property type="molecule type" value="Genomic_DNA"/>
</dbReference>
<dbReference type="PANTHER" id="PTHR18968">
    <property type="entry name" value="THIAMINE PYROPHOSPHATE ENZYMES"/>
    <property type="match status" value="1"/>
</dbReference>
<evidence type="ECO:0000256" key="9">
    <source>
        <dbReference type="ARBA" id="ARBA00023052"/>
    </source>
</evidence>
<evidence type="ECO:0000256" key="5">
    <source>
        <dbReference type="ARBA" id="ARBA00022605"/>
    </source>
</evidence>
<evidence type="ECO:0000256" key="8">
    <source>
        <dbReference type="ARBA" id="ARBA00022842"/>
    </source>
</evidence>
<comment type="catalytic activity">
    <reaction evidence="11">
        <text>2 pyruvate + H(+) = (2S)-2-acetolactate + CO2</text>
        <dbReference type="Rhea" id="RHEA:25249"/>
        <dbReference type="ChEBI" id="CHEBI:15361"/>
        <dbReference type="ChEBI" id="CHEBI:15378"/>
        <dbReference type="ChEBI" id="CHEBI:16526"/>
        <dbReference type="ChEBI" id="CHEBI:58476"/>
        <dbReference type="EC" id="2.2.1.6"/>
    </reaction>
</comment>
<evidence type="ECO:0000256" key="7">
    <source>
        <dbReference type="ARBA" id="ARBA00022723"/>
    </source>
</evidence>
<dbReference type="InterPro" id="IPR045229">
    <property type="entry name" value="TPP_enz"/>
</dbReference>
<evidence type="ECO:0000256" key="11">
    <source>
        <dbReference type="RuleBase" id="RU003591"/>
    </source>
</evidence>
<dbReference type="GeneID" id="26809992"/>
<dbReference type="STRING" id="1509407.A0A0L1IUP8"/>
<evidence type="ECO:0000259" key="14">
    <source>
        <dbReference type="Pfam" id="PF02776"/>
    </source>
</evidence>
<comment type="pathway">
    <text evidence="1 11">Amino-acid biosynthesis; L-isoleucine biosynthesis; L-isoleucine from 2-oxobutanoate: step 1/4.</text>
</comment>
<dbReference type="GO" id="GO:0003984">
    <property type="term" value="F:acetolactate synthase activity"/>
    <property type="evidence" value="ECO:0007669"/>
    <property type="project" value="UniProtKB-EC"/>
</dbReference>
<dbReference type="InterPro" id="IPR000399">
    <property type="entry name" value="TPP-bd_CS"/>
</dbReference>
<dbReference type="EC" id="2.2.1.6" evidence="4 11"/>
<dbReference type="Pfam" id="PF02775">
    <property type="entry name" value="TPP_enzyme_C"/>
    <property type="match status" value="1"/>
</dbReference>
<dbReference type="GO" id="GO:0009099">
    <property type="term" value="P:L-valine biosynthetic process"/>
    <property type="evidence" value="ECO:0007669"/>
    <property type="project" value="UniProtKB-UniPathway"/>
</dbReference>
<dbReference type="InterPro" id="IPR029035">
    <property type="entry name" value="DHS-like_NAD/FAD-binding_dom"/>
</dbReference>
<dbReference type="RefSeq" id="XP_015403816.1">
    <property type="nucleotide sequence ID" value="XM_015553444.1"/>
</dbReference>
<dbReference type="OrthoDB" id="16262at2759"/>
<proteinExistence type="inferred from homology"/>
<keyword evidence="10 11" id="KW-0100">Branched-chain amino acid biosynthesis</keyword>